<dbReference type="PROSITE" id="PS51030">
    <property type="entry name" value="NUCLEAR_REC_DBD_2"/>
    <property type="match status" value="1"/>
</dbReference>
<sequence length="247" mass="28950">MSVPNNILSEVATVKNRGPSECSICYRPANGHHCEVASCKGCKTFFRRQCLSNSEINCKLNQDCFDIARKKLLNLRCQACRFKKCIEVGMNPLTLELNDNEKEAMNLQKILRNKQTKELEILILYSEELQFKTLIEMMIYLNEKIEQFRISEYNPSSLEFGTLEDMIKRENQFSFAEKFKQMPGWPMKRDEIQYNPIPERSKVRNIPDSRPLPFQKKHKKEAVSLILSLPVNFITHYSKCPIQRLFD</sequence>
<organism evidence="12 13">
    <name type="scientific">Caenorhabditis tropicalis</name>
    <dbReference type="NCBI Taxonomy" id="1561998"/>
    <lineage>
        <taxon>Eukaryota</taxon>
        <taxon>Metazoa</taxon>
        <taxon>Ecdysozoa</taxon>
        <taxon>Nematoda</taxon>
        <taxon>Chromadorea</taxon>
        <taxon>Rhabditida</taxon>
        <taxon>Rhabditina</taxon>
        <taxon>Rhabditomorpha</taxon>
        <taxon>Rhabditoidea</taxon>
        <taxon>Rhabditidae</taxon>
        <taxon>Peloderinae</taxon>
        <taxon>Caenorhabditis</taxon>
    </lineage>
</organism>
<dbReference type="FunFam" id="3.30.50.10:FF:000030">
    <property type="entry name" value="Nuclear Hormone Receptor family"/>
    <property type="match status" value="1"/>
</dbReference>
<dbReference type="InterPro" id="IPR049636">
    <property type="entry name" value="HNF4-like_DBD"/>
</dbReference>
<keyword evidence="3" id="KW-0479">Metal-binding</keyword>
<evidence type="ECO:0000259" key="11">
    <source>
        <dbReference type="PROSITE" id="PS51030"/>
    </source>
</evidence>
<protein>
    <submittedName>
        <fullName evidence="13">Nuclear receptor domain-containing protein</fullName>
    </submittedName>
</protein>
<dbReference type="STRING" id="1561998.A0A1I7UVL6"/>
<dbReference type="InterPro" id="IPR013088">
    <property type="entry name" value="Znf_NHR/GATA"/>
</dbReference>
<dbReference type="Proteomes" id="UP000095282">
    <property type="component" value="Unplaced"/>
</dbReference>
<evidence type="ECO:0000256" key="6">
    <source>
        <dbReference type="ARBA" id="ARBA00023015"/>
    </source>
</evidence>
<dbReference type="WBParaSite" id="Csp11.Scaffold630.g19793.t1">
    <property type="protein sequence ID" value="Csp11.Scaffold630.g19793.t1"/>
    <property type="gene ID" value="Csp11.Scaffold630.g19793"/>
</dbReference>
<evidence type="ECO:0000256" key="10">
    <source>
        <dbReference type="ARBA" id="ARBA00023242"/>
    </source>
</evidence>
<keyword evidence="8" id="KW-0804">Transcription</keyword>
<evidence type="ECO:0000256" key="4">
    <source>
        <dbReference type="ARBA" id="ARBA00022771"/>
    </source>
</evidence>
<dbReference type="Pfam" id="PF00105">
    <property type="entry name" value="zf-C4"/>
    <property type="match status" value="1"/>
</dbReference>
<dbReference type="InterPro" id="IPR001628">
    <property type="entry name" value="Znf_hrmn_rcpt"/>
</dbReference>
<proteinExistence type="inferred from homology"/>
<keyword evidence="7" id="KW-0238">DNA-binding</keyword>
<evidence type="ECO:0000256" key="1">
    <source>
        <dbReference type="ARBA" id="ARBA00004123"/>
    </source>
</evidence>
<evidence type="ECO:0000256" key="7">
    <source>
        <dbReference type="ARBA" id="ARBA00023125"/>
    </source>
</evidence>
<keyword evidence="6" id="KW-0805">Transcription regulation</keyword>
<comment type="subcellular location">
    <subcellularLocation>
        <location evidence="1">Nucleus</location>
    </subcellularLocation>
</comment>
<dbReference type="PRINTS" id="PR00047">
    <property type="entry name" value="STROIDFINGER"/>
</dbReference>
<dbReference type="CDD" id="cd06960">
    <property type="entry name" value="NR_DBD_HNF4A"/>
    <property type="match status" value="1"/>
</dbReference>
<keyword evidence="5" id="KW-0862">Zinc</keyword>
<dbReference type="GO" id="GO:0008270">
    <property type="term" value="F:zinc ion binding"/>
    <property type="evidence" value="ECO:0007669"/>
    <property type="project" value="UniProtKB-KW"/>
</dbReference>
<keyword evidence="10" id="KW-0539">Nucleus</keyword>
<dbReference type="GO" id="GO:0005634">
    <property type="term" value="C:nucleus"/>
    <property type="evidence" value="ECO:0007669"/>
    <property type="project" value="UniProtKB-SubCell"/>
</dbReference>
<evidence type="ECO:0000256" key="8">
    <source>
        <dbReference type="ARBA" id="ARBA00023163"/>
    </source>
</evidence>
<evidence type="ECO:0000313" key="13">
    <source>
        <dbReference type="WBParaSite" id="Csp11.Scaffold630.g19793.t1"/>
    </source>
</evidence>
<keyword evidence="9" id="KW-0675">Receptor</keyword>
<keyword evidence="12" id="KW-1185">Reference proteome</keyword>
<reference evidence="13" key="1">
    <citation type="submission" date="2016-11" db="UniProtKB">
        <authorList>
            <consortium name="WormBaseParasite"/>
        </authorList>
    </citation>
    <scope>IDENTIFICATION</scope>
</reference>
<dbReference type="Gene3D" id="3.30.50.10">
    <property type="entry name" value="Erythroid Transcription Factor GATA-1, subunit A"/>
    <property type="match status" value="1"/>
</dbReference>
<dbReference type="SMART" id="SM00399">
    <property type="entry name" value="ZnF_C4"/>
    <property type="match status" value="1"/>
</dbReference>
<evidence type="ECO:0000313" key="12">
    <source>
        <dbReference type="Proteomes" id="UP000095282"/>
    </source>
</evidence>
<dbReference type="SUPFAM" id="SSF57716">
    <property type="entry name" value="Glucocorticoid receptor-like (DNA-binding domain)"/>
    <property type="match status" value="1"/>
</dbReference>
<name>A0A1I7UVL6_9PELO</name>
<feature type="domain" description="Nuclear receptor" evidence="11">
    <location>
        <begin position="19"/>
        <end position="97"/>
    </location>
</feature>
<dbReference type="eggNOG" id="KOG3575">
    <property type="taxonomic scope" value="Eukaryota"/>
</dbReference>
<dbReference type="GO" id="GO:0003700">
    <property type="term" value="F:DNA-binding transcription factor activity"/>
    <property type="evidence" value="ECO:0007669"/>
    <property type="project" value="InterPro"/>
</dbReference>
<evidence type="ECO:0000256" key="9">
    <source>
        <dbReference type="ARBA" id="ARBA00023170"/>
    </source>
</evidence>
<evidence type="ECO:0000256" key="5">
    <source>
        <dbReference type="ARBA" id="ARBA00022833"/>
    </source>
</evidence>
<keyword evidence="4" id="KW-0863">Zinc-finger</keyword>
<comment type="similarity">
    <text evidence="2">Belongs to the nuclear hormone receptor family.</text>
</comment>
<dbReference type="PANTHER" id="PTHR24083">
    <property type="entry name" value="NUCLEAR HORMONE RECEPTOR"/>
    <property type="match status" value="1"/>
</dbReference>
<dbReference type="InterPro" id="IPR050274">
    <property type="entry name" value="Nuclear_hormone_rcpt_NR2"/>
</dbReference>
<dbReference type="AlphaFoldDB" id="A0A1I7UVL6"/>
<dbReference type="GO" id="GO:0000978">
    <property type="term" value="F:RNA polymerase II cis-regulatory region sequence-specific DNA binding"/>
    <property type="evidence" value="ECO:0007669"/>
    <property type="project" value="InterPro"/>
</dbReference>
<evidence type="ECO:0000256" key="3">
    <source>
        <dbReference type="ARBA" id="ARBA00022723"/>
    </source>
</evidence>
<evidence type="ECO:0000256" key="2">
    <source>
        <dbReference type="ARBA" id="ARBA00005993"/>
    </source>
</evidence>
<accession>A0A1I7UVL6</accession>